<feature type="compositionally biased region" description="Acidic residues" evidence="7">
    <location>
        <begin position="150"/>
        <end position="162"/>
    </location>
</feature>
<dbReference type="Proteomes" id="UP000005220">
    <property type="component" value="Chromosome 9"/>
</dbReference>
<keyword evidence="9" id="KW-1185">Reference proteome</keyword>
<comment type="subcellular location">
    <subcellularLocation>
        <location evidence="2">Cytoplasm</location>
    </subcellularLocation>
    <subcellularLocation>
        <location evidence="1">Nucleus</location>
    </subcellularLocation>
</comment>
<evidence type="ECO:0008006" key="10">
    <source>
        <dbReference type="Google" id="ProtNLM"/>
    </source>
</evidence>
<organism evidence="8 9">
    <name type="scientific">Kazachstania africana (strain ATCC 22294 / BCRC 22015 / CBS 2517 / CECT 1963 / NBRC 1671 / NRRL Y-8276)</name>
    <name type="common">Yeast</name>
    <name type="synonym">Kluyveromyces africanus</name>
    <dbReference type="NCBI Taxonomy" id="1071382"/>
    <lineage>
        <taxon>Eukaryota</taxon>
        <taxon>Fungi</taxon>
        <taxon>Dikarya</taxon>
        <taxon>Ascomycota</taxon>
        <taxon>Saccharomycotina</taxon>
        <taxon>Saccharomycetes</taxon>
        <taxon>Saccharomycetales</taxon>
        <taxon>Saccharomycetaceae</taxon>
        <taxon>Kazachstania</taxon>
    </lineage>
</organism>
<feature type="compositionally biased region" description="Basic and acidic residues" evidence="7">
    <location>
        <begin position="140"/>
        <end position="149"/>
    </location>
</feature>
<dbReference type="InterPro" id="IPR022784">
    <property type="entry name" value="Ribosome_bgen_Alb1"/>
</dbReference>
<dbReference type="GeneID" id="13883436"/>
<dbReference type="eggNOG" id="ENOG502S24Y">
    <property type="taxonomic scope" value="Eukaryota"/>
</dbReference>
<feature type="region of interest" description="Disordered" evidence="7">
    <location>
        <begin position="140"/>
        <end position="179"/>
    </location>
</feature>
<dbReference type="GO" id="GO:0000055">
    <property type="term" value="P:ribosomal large subunit export from nucleus"/>
    <property type="evidence" value="ECO:0007669"/>
    <property type="project" value="EnsemblFungi"/>
</dbReference>
<gene>
    <name evidence="8" type="primary">KAFR0I00180</name>
    <name evidence="8" type="ORF">KAFR_0I00180</name>
</gene>
<dbReference type="OrthoDB" id="4068492at2759"/>
<keyword evidence="5" id="KW-0690">Ribosome biogenesis</keyword>
<sequence>MARKITKNSRNARQGLLDVPEPEIRALENLPRAEKTDLTNILIRTAAKNEALLDAKMSKKRSSKNGINKVSKKALEKKIASTVNSMDRERLERALNITNRLDGKVSKSVSRAKFVQTTRKAGWDSINESIKNELALLGGKKLDSKPKGETEDEETELLEELNELPSSSEEGKETASKTPVNLFSLLSADVEE</sequence>
<name>H2AZJ9_KAZAF</name>
<evidence type="ECO:0000256" key="6">
    <source>
        <dbReference type="ARBA" id="ARBA00023242"/>
    </source>
</evidence>
<evidence type="ECO:0000313" key="9">
    <source>
        <dbReference type="Proteomes" id="UP000005220"/>
    </source>
</evidence>
<proteinExistence type="predicted"/>
<evidence type="ECO:0000313" key="8">
    <source>
        <dbReference type="EMBL" id="CCF59799.1"/>
    </source>
</evidence>
<dbReference type="InterPro" id="IPR053278">
    <property type="entry name" value="Pre-60S_factor_ECM1"/>
</dbReference>
<evidence type="ECO:0000256" key="7">
    <source>
        <dbReference type="SAM" id="MobiDB-lite"/>
    </source>
</evidence>
<keyword evidence="4" id="KW-0963">Cytoplasm</keyword>
<dbReference type="Pfam" id="PF09135">
    <property type="entry name" value="Alb1"/>
    <property type="match status" value="1"/>
</dbReference>
<dbReference type="AlphaFoldDB" id="H2AZJ9"/>
<dbReference type="FunCoup" id="H2AZJ9">
    <property type="interactions" value="190"/>
</dbReference>
<dbReference type="GO" id="GO:0005730">
    <property type="term" value="C:nucleolus"/>
    <property type="evidence" value="ECO:0007669"/>
    <property type="project" value="EnsemblFungi"/>
</dbReference>
<protein>
    <recommendedName>
        <fullName evidence="10">Ecm1p</fullName>
    </recommendedName>
</protein>
<dbReference type="GO" id="GO:0005737">
    <property type="term" value="C:cytoplasm"/>
    <property type="evidence" value="ECO:0007669"/>
    <property type="project" value="UniProtKB-SubCell"/>
</dbReference>
<dbReference type="STRING" id="1071382.H2AZJ9"/>
<dbReference type="RefSeq" id="XP_003958934.1">
    <property type="nucleotide sequence ID" value="XM_003958885.1"/>
</dbReference>
<evidence type="ECO:0000256" key="2">
    <source>
        <dbReference type="ARBA" id="ARBA00004496"/>
    </source>
</evidence>
<dbReference type="PANTHER" id="PTHR28280">
    <property type="entry name" value="SHUTTLING PRE-60S FACTOR ECM1"/>
    <property type="match status" value="1"/>
</dbReference>
<dbReference type="GO" id="GO:0030687">
    <property type="term" value="C:preribosome, large subunit precursor"/>
    <property type="evidence" value="ECO:0007669"/>
    <property type="project" value="EnsemblFungi"/>
</dbReference>
<reference evidence="8 9" key="1">
    <citation type="journal article" date="2011" name="Proc. Natl. Acad. Sci. U.S.A.">
        <title>Evolutionary erosion of yeast sex chromosomes by mating-type switching accidents.</title>
        <authorList>
            <person name="Gordon J.L."/>
            <person name="Armisen D."/>
            <person name="Proux-Wera E."/>
            <person name="Oheigeartaigh S.S."/>
            <person name="Byrne K.P."/>
            <person name="Wolfe K.H."/>
        </authorList>
    </citation>
    <scope>NUCLEOTIDE SEQUENCE [LARGE SCALE GENOMIC DNA]</scope>
    <source>
        <strain evidence="9">ATCC 22294 / BCRC 22015 / CBS 2517 / CECT 1963 / NBRC 1671 / NRRL Y-8276</strain>
    </source>
</reference>
<accession>H2AZJ9</accession>
<dbReference type="EMBL" id="HE650829">
    <property type="protein sequence ID" value="CCF59799.1"/>
    <property type="molecule type" value="Genomic_DNA"/>
</dbReference>
<keyword evidence="6" id="KW-0539">Nucleus</keyword>
<evidence type="ECO:0000256" key="3">
    <source>
        <dbReference type="ARBA" id="ARBA00022448"/>
    </source>
</evidence>
<evidence type="ECO:0000256" key="5">
    <source>
        <dbReference type="ARBA" id="ARBA00022517"/>
    </source>
</evidence>
<keyword evidence="3" id="KW-0813">Transport</keyword>
<evidence type="ECO:0000256" key="1">
    <source>
        <dbReference type="ARBA" id="ARBA00004123"/>
    </source>
</evidence>
<dbReference type="InParanoid" id="H2AZJ9"/>
<evidence type="ECO:0000256" key="4">
    <source>
        <dbReference type="ARBA" id="ARBA00022490"/>
    </source>
</evidence>
<dbReference type="GO" id="GO:1990275">
    <property type="term" value="F:preribosome binding"/>
    <property type="evidence" value="ECO:0007669"/>
    <property type="project" value="EnsemblFungi"/>
</dbReference>
<dbReference type="KEGG" id="kaf:KAFR_0I00180"/>
<dbReference type="HOGENOM" id="CLU_090725_0_0_1"/>
<dbReference type="PANTHER" id="PTHR28280:SF1">
    <property type="entry name" value="SHUTTLING PRE-60S FACTOR ECM1"/>
    <property type="match status" value="1"/>
</dbReference>